<dbReference type="InterPro" id="IPR051127">
    <property type="entry name" value="Fungal_SecMet_Regulators"/>
</dbReference>
<dbReference type="CDD" id="cd12148">
    <property type="entry name" value="fungal_TF_MHR"/>
    <property type="match status" value="1"/>
</dbReference>
<feature type="domain" description="Zn(2)-C6 fungal-type" evidence="6">
    <location>
        <begin position="92"/>
        <end position="121"/>
    </location>
</feature>
<dbReference type="CDD" id="cd00067">
    <property type="entry name" value="GAL4"/>
    <property type="match status" value="1"/>
</dbReference>
<dbReference type="InterPro" id="IPR036864">
    <property type="entry name" value="Zn2-C6_fun-type_DNA-bd_sf"/>
</dbReference>
<dbReference type="AlphaFoldDB" id="A0A9Q8QQ54"/>
<evidence type="ECO:0000256" key="2">
    <source>
        <dbReference type="ARBA" id="ARBA00023015"/>
    </source>
</evidence>
<evidence type="ECO:0000313" key="8">
    <source>
        <dbReference type="Proteomes" id="UP000829364"/>
    </source>
</evidence>
<keyword evidence="4" id="KW-0539">Nucleus</keyword>
<dbReference type="KEGG" id="ptkz:JDV02_008587"/>
<feature type="compositionally biased region" description="Polar residues" evidence="5">
    <location>
        <begin position="176"/>
        <end position="194"/>
    </location>
</feature>
<dbReference type="SUPFAM" id="SSF57701">
    <property type="entry name" value="Zn2/Cys6 DNA-binding domain"/>
    <property type="match status" value="1"/>
</dbReference>
<dbReference type="SMART" id="SM00066">
    <property type="entry name" value="GAL4"/>
    <property type="match status" value="1"/>
</dbReference>
<dbReference type="PANTHER" id="PTHR47424">
    <property type="entry name" value="REGULATORY PROTEIN GAL4"/>
    <property type="match status" value="1"/>
</dbReference>
<feature type="compositionally biased region" description="Polar residues" evidence="5">
    <location>
        <begin position="25"/>
        <end position="44"/>
    </location>
</feature>
<dbReference type="GO" id="GO:0008270">
    <property type="term" value="F:zinc ion binding"/>
    <property type="evidence" value="ECO:0007669"/>
    <property type="project" value="InterPro"/>
</dbReference>
<keyword evidence="2" id="KW-0805">Transcription regulation</keyword>
<dbReference type="InterPro" id="IPR001138">
    <property type="entry name" value="Zn2Cys6_DnaBD"/>
</dbReference>
<sequence length="772" mass="86631">MEQIETQASDLRYLVQAAPVALSDSASVSYETPQPRPQQGSPADSATFGDNSAGGGGPGANGGANKRKSVDDGPGSSQKQTRSKRNRYISIACNECKRRKIKCNGETPCQRCGNLNLACLYAPNCCSSSFKDSDEFKNVTSQLSRLQDEVSWLNQTIRTLQADPSRLAAPSERMMPSSNSAIALSPSQSSTSMQRPDLSSHGKSGAFRGPTSMAFSLDVANTTISNMGYRGIDEADDQDQQSSDVTMQMGSAPYDPLFEFDKDEMVRLCRFHEDEIGIMYPVLNIHTVIAHAKNIAPFLESARNQQRPMETINDEKTLQLKMVMCCALVVENHGHSDKASRLYNSMDAIVNRKLMADVSDMANLPLLCLLAGYRFLSSDEVLAWRVVGQVVRLCVELGIHQKRGLMKIQDESERKNALNSFWSAYVLDRRWGFATGLPFTLQDDDIDPQLPFPDEYPFLVAMITYSRLGAKVWRQVSHFGPVLARELRQEEIDNLDREILQWYDSVPEEVKVRNWDKEKQMTSTPSYNLQRLRIWTYLRLNQIRIWLYTPILHSATSIMSNPQQAQRVVDLAKDTIQYLNHLNSTTNLYRRAQVFYHQFLTSAISVVFLASVHAPVRFSAVCREEFYMALDLVKDLSAKSWVSKRLWRTIKSLKDVAPRFGLNPDDDPHSNAALGMIGLARGQFDPSPVAQTPFPTIGMPTPQQTQEVQVDHNGKKIQSELSRIFEGYVGLNGFQYNNNDGHVPTHELASPTSANSMFTSDGTVFPHLREMF</sequence>
<dbReference type="EMBL" id="CP086361">
    <property type="protein sequence ID" value="UNI22724.1"/>
    <property type="molecule type" value="Genomic_DNA"/>
</dbReference>
<dbReference type="GO" id="GO:0005634">
    <property type="term" value="C:nucleus"/>
    <property type="evidence" value="ECO:0007669"/>
    <property type="project" value="TreeGrafter"/>
</dbReference>
<evidence type="ECO:0000256" key="5">
    <source>
        <dbReference type="SAM" id="MobiDB-lite"/>
    </source>
</evidence>
<dbReference type="GO" id="GO:0006351">
    <property type="term" value="P:DNA-templated transcription"/>
    <property type="evidence" value="ECO:0007669"/>
    <property type="project" value="InterPro"/>
</dbReference>
<dbReference type="GO" id="GO:0000981">
    <property type="term" value="F:DNA-binding transcription factor activity, RNA polymerase II-specific"/>
    <property type="evidence" value="ECO:0007669"/>
    <property type="project" value="InterPro"/>
</dbReference>
<feature type="region of interest" description="Disordered" evidence="5">
    <location>
        <begin position="25"/>
        <end position="84"/>
    </location>
</feature>
<feature type="compositionally biased region" description="Gly residues" evidence="5">
    <location>
        <begin position="52"/>
        <end position="62"/>
    </location>
</feature>
<evidence type="ECO:0000259" key="6">
    <source>
        <dbReference type="PROSITE" id="PS50048"/>
    </source>
</evidence>
<dbReference type="InterPro" id="IPR007219">
    <property type="entry name" value="XnlR_reg_dom"/>
</dbReference>
<evidence type="ECO:0000256" key="3">
    <source>
        <dbReference type="ARBA" id="ARBA00023163"/>
    </source>
</evidence>
<keyword evidence="3" id="KW-0804">Transcription</keyword>
<dbReference type="PROSITE" id="PS50048">
    <property type="entry name" value="ZN2_CY6_FUNGAL_2"/>
    <property type="match status" value="1"/>
</dbReference>
<gene>
    <name evidence="7" type="ORF">JDV02_008587</name>
</gene>
<keyword evidence="1" id="KW-0479">Metal-binding</keyword>
<proteinExistence type="predicted"/>
<evidence type="ECO:0000256" key="1">
    <source>
        <dbReference type="ARBA" id="ARBA00022723"/>
    </source>
</evidence>
<name>A0A9Q8QQ54_9HYPO</name>
<dbReference type="GO" id="GO:0000978">
    <property type="term" value="F:RNA polymerase II cis-regulatory region sequence-specific DNA binding"/>
    <property type="evidence" value="ECO:0007669"/>
    <property type="project" value="TreeGrafter"/>
</dbReference>
<organism evidence="7 8">
    <name type="scientific">Purpureocillium takamizusanense</name>
    <dbReference type="NCBI Taxonomy" id="2060973"/>
    <lineage>
        <taxon>Eukaryota</taxon>
        <taxon>Fungi</taxon>
        <taxon>Dikarya</taxon>
        <taxon>Ascomycota</taxon>
        <taxon>Pezizomycotina</taxon>
        <taxon>Sordariomycetes</taxon>
        <taxon>Hypocreomycetidae</taxon>
        <taxon>Hypocreales</taxon>
        <taxon>Ophiocordycipitaceae</taxon>
        <taxon>Purpureocillium</taxon>
    </lineage>
</organism>
<dbReference type="OrthoDB" id="3971593at2759"/>
<dbReference type="Pfam" id="PF00172">
    <property type="entry name" value="Zn_clus"/>
    <property type="match status" value="1"/>
</dbReference>
<dbReference type="GeneID" id="72070533"/>
<dbReference type="Gene3D" id="4.10.240.10">
    <property type="entry name" value="Zn(2)-C6 fungal-type DNA-binding domain"/>
    <property type="match status" value="1"/>
</dbReference>
<dbReference type="SMART" id="SM00906">
    <property type="entry name" value="Fungal_trans"/>
    <property type="match status" value="1"/>
</dbReference>
<dbReference type="PROSITE" id="PS00463">
    <property type="entry name" value="ZN2_CY6_FUNGAL_1"/>
    <property type="match status" value="1"/>
</dbReference>
<dbReference type="Proteomes" id="UP000829364">
    <property type="component" value="Chromosome 8"/>
</dbReference>
<feature type="region of interest" description="Disordered" evidence="5">
    <location>
        <begin position="166"/>
        <end position="205"/>
    </location>
</feature>
<evidence type="ECO:0000256" key="4">
    <source>
        <dbReference type="ARBA" id="ARBA00023242"/>
    </source>
</evidence>
<dbReference type="GO" id="GO:0000435">
    <property type="term" value="P:positive regulation of transcription from RNA polymerase II promoter by galactose"/>
    <property type="evidence" value="ECO:0007669"/>
    <property type="project" value="TreeGrafter"/>
</dbReference>
<evidence type="ECO:0000313" key="7">
    <source>
        <dbReference type="EMBL" id="UNI22724.1"/>
    </source>
</evidence>
<dbReference type="PANTHER" id="PTHR47424:SF5">
    <property type="entry name" value="ZN(II)2CYS6 TRANSCRIPTION FACTOR (EUROFUNG)"/>
    <property type="match status" value="1"/>
</dbReference>
<dbReference type="Pfam" id="PF04082">
    <property type="entry name" value="Fungal_trans"/>
    <property type="match status" value="1"/>
</dbReference>
<protein>
    <recommendedName>
        <fullName evidence="6">Zn(2)-C6 fungal-type domain-containing protein</fullName>
    </recommendedName>
</protein>
<accession>A0A9Q8QQ54</accession>
<reference evidence="7" key="1">
    <citation type="submission" date="2021-11" db="EMBL/GenBank/DDBJ databases">
        <title>Purpureocillium_takamizusanense_genome.</title>
        <authorList>
            <person name="Nguyen N.-H."/>
        </authorList>
    </citation>
    <scope>NUCLEOTIDE SEQUENCE</scope>
    <source>
        <strain evidence="7">PT3</strain>
    </source>
</reference>
<keyword evidence="8" id="KW-1185">Reference proteome</keyword>
<dbReference type="RefSeq" id="XP_047846205.1">
    <property type="nucleotide sequence ID" value="XM_047990198.1"/>
</dbReference>